<dbReference type="NCBIfam" id="TIGR00413">
    <property type="entry name" value="rlpA"/>
    <property type="match status" value="1"/>
</dbReference>
<dbReference type="InterPro" id="IPR034718">
    <property type="entry name" value="RlpA"/>
</dbReference>
<dbReference type="GO" id="GO:0071555">
    <property type="term" value="P:cell wall organization"/>
    <property type="evidence" value="ECO:0007669"/>
    <property type="project" value="UniProtKB-KW"/>
</dbReference>
<evidence type="ECO:0000256" key="1">
    <source>
        <dbReference type="ARBA" id="ARBA00023239"/>
    </source>
</evidence>
<dbReference type="GO" id="GO:0000270">
    <property type="term" value="P:peptidoglycan metabolic process"/>
    <property type="evidence" value="ECO:0007669"/>
    <property type="project" value="UniProtKB-UniRule"/>
</dbReference>
<dbReference type="PANTHER" id="PTHR34183">
    <property type="entry name" value="ENDOLYTIC PEPTIDOGLYCAN TRANSGLYCOSYLASE RLPA"/>
    <property type="match status" value="1"/>
</dbReference>
<dbReference type="InterPro" id="IPR012997">
    <property type="entry name" value="RplA"/>
</dbReference>
<evidence type="ECO:0000313" key="7">
    <source>
        <dbReference type="Proteomes" id="UP000280368"/>
    </source>
</evidence>
<comment type="similarity">
    <text evidence="3 4">Belongs to the RlpA family.</text>
</comment>
<sequence precursor="true">MKRSITLFFLLAVITFASAQKNSSAPKLKVPVQKDSIKKSKTIIEIQEKKTDSLINSLGIYKPYKKEAHASYYADKFTGRKTSSGTRFDNNKYTAAHKKLAFGTKVKVTNERNGKWVIVEITDRGPFVKAREIDLSKRAFMDIVANKGSGSMQVTIEVLAD</sequence>
<dbReference type="Proteomes" id="UP000280368">
    <property type="component" value="Unassembled WGS sequence"/>
</dbReference>
<dbReference type="HAMAP" id="MF_02071">
    <property type="entry name" value="RlpA"/>
    <property type="match status" value="1"/>
</dbReference>
<evidence type="ECO:0000256" key="3">
    <source>
        <dbReference type="HAMAP-Rule" id="MF_02071"/>
    </source>
</evidence>
<dbReference type="InterPro" id="IPR009009">
    <property type="entry name" value="RlpA-like_DPBB"/>
</dbReference>
<feature type="chain" id="PRO_5018341977" description="Probable endolytic peptidoglycan transglycosylase RlpA" evidence="3">
    <location>
        <begin position="20"/>
        <end position="161"/>
    </location>
</feature>
<comment type="caution">
    <text evidence="6">The sequence shown here is derived from an EMBL/GenBank/DDBJ whole genome shotgun (WGS) entry which is preliminary data.</text>
</comment>
<evidence type="ECO:0000259" key="5">
    <source>
        <dbReference type="Pfam" id="PF03330"/>
    </source>
</evidence>
<dbReference type="CDD" id="cd22268">
    <property type="entry name" value="DPBB_RlpA-like"/>
    <property type="match status" value="1"/>
</dbReference>
<dbReference type="InterPro" id="IPR036908">
    <property type="entry name" value="RlpA-like_sf"/>
</dbReference>
<reference evidence="6 7" key="1">
    <citation type="submission" date="2018-10" db="EMBL/GenBank/DDBJ databases">
        <title>Genomic Encyclopedia of Archaeal and Bacterial Type Strains, Phase II (KMG-II): from individual species to whole genera.</title>
        <authorList>
            <person name="Goeker M."/>
        </authorList>
    </citation>
    <scope>NUCLEOTIDE SEQUENCE [LARGE SCALE GENOMIC DNA]</scope>
    <source>
        <strain evidence="6 7">DSM 19727</strain>
    </source>
</reference>
<evidence type="ECO:0000256" key="2">
    <source>
        <dbReference type="ARBA" id="ARBA00023316"/>
    </source>
</evidence>
<dbReference type="EC" id="4.2.2.-" evidence="3"/>
<keyword evidence="2 3" id="KW-0961">Cell wall biogenesis/degradation</keyword>
<dbReference type="PANTHER" id="PTHR34183:SF8">
    <property type="entry name" value="ENDOLYTIC PEPTIDOGLYCAN TRANSGLYCOSYLASE RLPA-RELATED"/>
    <property type="match status" value="1"/>
</dbReference>
<dbReference type="AlphaFoldDB" id="A0A3L9ZYD8"/>
<name>A0A3L9ZYD8_9FLAO</name>
<dbReference type="SUPFAM" id="SSF50685">
    <property type="entry name" value="Barwin-like endoglucanases"/>
    <property type="match status" value="1"/>
</dbReference>
<feature type="domain" description="RlpA-like protein double-psi beta-barrel" evidence="5">
    <location>
        <begin position="68"/>
        <end position="155"/>
    </location>
</feature>
<dbReference type="Pfam" id="PF03330">
    <property type="entry name" value="DPBB_1"/>
    <property type="match status" value="1"/>
</dbReference>
<dbReference type="Gene3D" id="2.40.40.10">
    <property type="entry name" value="RlpA-like domain"/>
    <property type="match status" value="1"/>
</dbReference>
<keyword evidence="6" id="KW-0449">Lipoprotein</keyword>
<proteinExistence type="inferred from homology"/>
<gene>
    <name evidence="3" type="primary">rlpA</name>
    <name evidence="6" type="ORF">BC961_1155</name>
</gene>
<dbReference type="GO" id="GO:0008932">
    <property type="term" value="F:lytic endotransglycosylase activity"/>
    <property type="evidence" value="ECO:0007669"/>
    <property type="project" value="UniProtKB-UniRule"/>
</dbReference>
<comment type="function">
    <text evidence="3">Lytic transglycosylase with a strong preference for naked glycan strands that lack stem peptides.</text>
</comment>
<feature type="signal peptide" evidence="3">
    <location>
        <begin position="1"/>
        <end position="19"/>
    </location>
</feature>
<evidence type="ECO:0000256" key="4">
    <source>
        <dbReference type="RuleBase" id="RU003495"/>
    </source>
</evidence>
<organism evidence="6 7">
    <name type="scientific">Flavobacterium weaverense</name>
    <dbReference type="NCBI Taxonomy" id="271156"/>
    <lineage>
        <taxon>Bacteria</taxon>
        <taxon>Pseudomonadati</taxon>
        <taxon>Bacteroidota</taxon>
        <taxon>Flavobacteriia</taxon>
        <taxon>Flavobacteriales</taxon>
        <taxon>Flavobacteriaceae</taxon>
        <taxon>Flavobacterium</taxon>
    </lineage>
</organism>
<evidence type="ECO:0000313" key="6">
    <source>
        <dbReference type="EMBL" id="RMA77164.1"/>
    </source>
</evidence>
<keyword evidence="3" id="KW-0732">Signal</keyword>
<dbReference type="OrthoDB" id="9779128at2"/>
<keyword evidence="7" id="KW-1185">Reference proteome</keyword>
<accession>A0A3L9ZYD8</accession>
<protein>
    <recommendedName>
        <fullName evidence="3">Probable endolytic peptidoglycan transglycosylase RlpA</fullName>
        <ecNumber evidence="3">4.2.2.-</ecNumber>
    </recommendedName>
</protein>
<dbReference type="RefSeq" id="WP_121924865.1">
    <property type="nucleotide sequence ID" value="NZ_CBCSGA010000001.1"/>
</dbReference>
<dbReference type="EMBL" id="REFH01000008">
    <property type="protein sequence ID" value="RMA77164.1"/>
    <property type="molecule type" value="Genomic_DNA"/>
</dbReference>
<keyword evidence="1 3" id="KW-0456">Lyase</keyword>